<sequence length="520" mass="58637">MEKAILKATNRKCVEPKAKHVQTLIAASWSDIDARDILRPLSTRLHDSSWVTVFKTLIVVHRLLRDGCSERLYNQLSVQPGLLNVSGFRDKSGTHEQTKNIKSYAAYIEEKVLVFRETHKDFVQGKNGENSSLRKLTIGQGLLKETKFLQRQISTLLNCKFYLDEVNNEVTLEAYRLLIKDLLKLFQCMNEAAINILEHYFEMEKVDARNSLEVYRTFTQLTEKVLEYLSTARRIEGAIDISIPNLKHAPVSLALTLEEYLNNPDFENNRRQYLESKQIPQQKLDLPKNIGSIASKPIVHSEPVATSSQPPIQSQPMASVSAPKPGPEKELIDFFASIEEDQSMSNSNGNGNMVISQFGTMNHYNHNPYQTLPAQTFNQPPQLQIASPQYQNSFQPNQFQQPPQPQIAPSSPSNPFQRLPQFTSQTVRSSTNPFSTQTGLAPSSNLTRSATNPFAKMAAQTNPNPNGLAWNLFNQGTPQLNQQQQQQQPHPNQINPAMNNGFQHPPPNQMQLYGNAFGNA</sequence>
<comment type="caution">
    <text evidence="3">The sequence shown here is derived from an EMBL/GenBank/DDBJ whole genome shotgun (WGS) entry which is preliminary data.</text>
</comment>
<dbReference type="InterPro" id="IPR013809">
    <property type="entry name" value="ENTH"/>
</dbReference>
<dbReference type="InterPro" id="IPR014712">
    <property type="entry name" value="ANTH_dom_sf"/>
</dbReference>
<dbReference type="SUPFAM" id="SSF48464">
    <property type="entry name" value="ENTH/VHS domain"/>
    <property type="match status" value="1"/>
</dbReference>
<feature type="compositionally biased region" description="Polar residues" evidence="1">
    <location>
        <begin position="304"/>
        <end position="318"/>
    </location>
</feature>
<dbReference type="InterPro" id="IPR011417">
    <property type="entry name" value="ANTH_dom"/>
</dbReference>
<feature type="compositionally biased region" description="Low complexity" evidence="1">
    <location>
        <begin position="393"/>
        <end position="415"/>
    </location>
</feature>
<dbReference type="PANTHER" id="PTHR22951:SF5">
    <property type="entry name" value="PHOSPHATIDYLINOSITOL-BINDING CLATHRIN ASSEMBLY PROTEIN LAP"/>
    <property type="match status" value="1"/>
</dbReference>
<proteinExistence type="predicted"/>
<accession>A0ABR2WT58</accession>
<dbReference type="PANTHER" id="PTHR22951">
    <property type="entry name" value="CLATHRIN ASSEMBLY PROTEIN"/>
    <property type="match status" value="1"/>
</dbReference>
<dbReference type="Proteomes" id="UP001479436">
    <property type="component" value="Unassembled WGS sequence"/>
</dbReference>
<feature type="compositionally biased region" description="Polar residues" evidence="1">
    <location>
        <begin position="420"/>
        <end position="448"/>
    </location>
</feature>
<dbReference type="SMART" id="SM00273">
    <property type="entry name" value="ENTH"/>
    <property type="match status" value="1"/>
</dbReference>
<dbReference type="Gene3D" id="1.25.40.90">
    <property type="match status" value="1"/>
</dbReference>
<evidence type="ECO:0000259" key="2">
    <source>
        <dbReference type="PROSITE" id="PS50942"/>
    </source>
</evidence>
<feature type="region of interest" description="Disordered" evidence="1">
    <location>
        <begin position="301"/>
        <end position="326"/>
    </location>
</feature>
<feature type="domain" description="ENTH" evidence="2">
    <location>
        <begin position="1"/>
        <end position="122"/>
    </location>
</feature>
<evidence type="ECO:0000256" key="1">
    <source>
        <dbReference type="SAM" id="MobiDB-lite"/>
    </source>
</evidence>
<dbReference type="SUPFAM" id="SSF89009">
    <property type="entry name" value="GAT-like domain"/>
    <property type="match status" value="1"/>
</dbReference>
<dbReference type="Gene3D" id="1.20.58.150">
    <property type="entry name" value="ANTH domain"/>
    <property type="match status" value="1"/>
</dbReference>
<feature type="region of interest" description="Disordered" evidence="1">
    <location>
        <begin position="479"/>
        <end position="502"/>
    </location>
</feature>
<evidence type="ECO:0000313" key="4">
    <source>
        <dbReference type="Proteomes" id="UP001479436"/>
    </source>
</evidence>
<feature type="compositionally biased region" description="Low complexity" evidence="1">
    <location>
        <begin position="479"/>
        <end position="496"/>
    </location>
</feature>
<protein>
    <recommendedName>
        <fullName evidence="2">ENTH domain-containing protein</fullName>
    </recommendedName>
</protein>
<name>A0ABR2WT58_9FUNG</name>
<dbReference type="Pfam" id="PF07651">
    <property type="entry name" value="ANTH"/>
    <property type="match status" value="1"/>
</dbReference>
<reference evidence="3 4" key="1">
    <citation type="submission" date="2023-04" db="EMBL/GenBank/DDBJ databases">
        <title>Genome of Basidiobolus ranarum AG-B5.</title>
        <authorList>
            <person name="Stajich J.E."/>
            <person name="Carter-House D."/>
            <person name="Gryganskyi A."/>
        </authorList>
    </citation>
    <scope>NUCLEOTIDE SEQUENCE [LARGE SCALE GENOMIC DNA]</scope>
    <source>
        <strain evidence="3 4">AG-B5</strain>
    </source>
</reference>
<feature type="region of interest" description="Disordered" evidence="1">
    <location>
        <begin position="393"/>
        <end position="448"/>
    </location>
</feature>
<organism evidence="3 4">
    <name type="scientific">Basidiobolus ranarum</name>
    <dbReference type="NCBI Taxonomy" id="34480"/>
    <lineage>
        <taxon>Eukaryota</taxon>
        <taxon>Fungi</taxon>
        <taxon>Fungi incertae sedis</taxon>
        <taxon>Zoopagomycota</taxon>
        <taxon>Entomophthoromycotina</taxon>
        <taxon>Basidiobolomycetes</taxon>
        <taxon>Basidiobolales</taxon>
        <taxon>Basidiobolaceae</taxon>
        <taxon>Basidiobolus</taxon>
    </lineage>
</organism>
<dbReference type="PROSITE" id="PS50942">
    <property type="entry name" value="ENTH"/>
    <property type="match status" value="1"/>
</dbReference>
<dbReference type="InterPro" id="IPR045192">
    <property type="entry name" value="AP180-like"/>
</dbReference>
<dbReference type="InterPro" id="IPR008942">
    <property type="entry name" value="ENTH_VHS"/>
</dbReference>
<evidence type="ECO:0000313" key="3">
    <source>
        <dbReference type="EMBL" id="KAK9764688.1"/>
    </source>
</evidence>
<keyword evidence="4" id="KW-1185">Reference proteome</keyword>
<dbReference type="EMBL" id="JASJQH010000384">
    <property type="protein sequence ID" value="KAK9764688.1"/>
    <property type="molecule type" value="Genomic_DNA"/>
</dbReference>
<gene>
    <name evidence="3" type="ORF">K7432_007619</name>
</gene>